<protein>
    <submittedName>
        <fullName evidence="1">2267_t:CDS:1</fullName>
    </submittedName>
</protein>
<evidence type="ECO:0000313" key="2">
    <source>
        <dbReference type="Proteomes" id="UP000789860"/>
    </source>
</evidence>
<feature type="non-terminal residue" evidence="1">
    <location>
        <position position="88"/>
    </location>
</feature>
<name>A0ACA9N0V0_9GLOM</name>
<evidence type="ECO:0000313" key="1">
    <source>
        <dbReference type="EMBL" id="CAG8626325.1"/>
    </source>
</evidence>
<comment type="caution">
    <text evidence="1">The sequence shown here is derived from an EMBL/GenBank/DDBJ whole genome shotgun (WGS) entry which is preliminary data.</text>
</comment>
<keyword evidence="2" id="KW-1185">Reference proteome</keyword>
<sequence>MTRALSSEATLYKEIIEEAKKNKKLFFNESTVGASLPIISTLKGLESDLRDNLNGLDVARKVIILSRITGMNLSLDTLPVENIVPEPL</sequence>
<dbReference type="Proteomes" id="UP000789860">
    <property type="component" value="Unassembled WGS sequence"/>
</dbReference>
<gene>
    <name evidence="1" type="ORF">SCALOS_LOCUS7817</name>
</gene>
<dbReference type="EMBL" id="CAJVPM010018724">
    <property type="protein sequence ID" value="CAG8626325.1"/>
    <property type="molecule type" value="Genomic_DNA"/>
</dbReference>
<proteinExistence type="predicted"/>
<organism evidence="1 2">
    <name type="scientific">Scutellospora calospora</name>
    <dbReference type="NCBI Taxonomy" id="85575"/>
    <lineage>
        <taxon>Eukaryota</taxon>
        <taxon>Fungi</taxon>
        <taxon>Fungi incertae sedis</taxon>
        <taxon>Mucoromycota</taxon>
        <taxon>Glomeromycotina</taxon>
        <taxon>Glomeromycetes</taxon>
        <taxon>Diversisporales</taxon>
        <taxon>Gigasporaceae</taxon>
        <taxon>Scutellospora</taxon>
    </lineage>
</organism>
<reference evidence="1" key="1">
    <citation type="submission" date="2021-06" db="EMBL/GenBank/DDBJ databases">
        <authorList>
            <person name="Kallberg Y."/>
            <person name="Tangrot J."/>
            <person name="Rosling A."/>
        </authorList>
    </citation>
    <scope>NUCLEOTIDE SEQUENCE</scope>
    <source>
        <strain evidence="1">AU212A</strain>
    </source>
</reference>
<accession>A0ACA9N0V0</accession>